<protein>
    <submittedName>
        <fullName evidence="4">DUF2637 domain-containing protein</fullName>
    </submittedName>
</protein>
<keyword evidence="2" id="KW-1133">Transmembrane helix</keyword>
<dbReference type="InterPro" id="IPR036625">
    <property type="entry name" value="E3-bd_dom_sf"/>
</dbReference>
<comment type="caution">
    <text evidence="4">The sequence shown here is derived from an EMBL/GenBank/DDBJ whole genome shotgun (WGS) entry which is preliminary data.</text>
</comment>
<evidence type="ECO:0000256" key="2">
    <source>
        <dbReference type="SAM" id="Phobius"/>
    </source>
</evidence>
<feature type="domain" description="Lsr2 DNA-binding" evidence="3">
    <location>
        <begin position="175"/>
        <end position="206"/>
    </location>
</feature>
<keyword evidence="5" id="KW-1185">Reference proteome</keyword>
<feature type="transmembrane region" description="Helical" evidence="2">
    <location>
        <begin position="43"/>
        <end position="62"/>
    </location>
</feature>
<evidence type="ECO:0000259" key="3">
    <source>
        <dbReference type="Pfam" id="PF23359"/>
    </source>
</evidence>
<dbReference type="Proteomes" id="UP001199054">
    <property type="component" value="Unassembled WGS sequence"/>
</dbReference>
<sequence length="214" mass="23191">MHKTDKAAASVVAGIAAGAFTLSYEALRDVYLDSAGSHSLSPIYPLIVEGFVTVAVWVAYRLRDFGWRATAYPWTLAALFFAYSLWSNSLPETVPGPVIRGVPSLAVPLAVHLFTHLLKKREPVRAELVELVAEDGEEPMSDDPWPAWEPPAVQPPIFAASIAKAPTVTMTTDSSSLVRSWARQNGHTVKDTGRIPDAVLKAYARAHGGELVTQ</sequence>
<accession>A0ABS8B4J0</accession>
<dbReference type="InterPro" id="IPR055370">
    <property type="entry name" value="Lsr2_DNA-bd"/>
</dbReference>
<dbReference type="Gene3D" id="4.10.320.10">
    <property type="entry name" value="E3-binding domain"/>
    <property type="match status" value="1"/>
</dbReference>
<gene>
    <name evidence="4" type="ORF">LG632_09020</name>
</gene>
<dbReference type="Pfam" id="PF23359">
    <property type="entry name" value="Lsr2_DNA-bd"/>
    <property type="match status" value="1"/>
</dbReference>
<evidence type="ECO:0000313" key="5">
    <source>
        <dbReference type="Proteomes" id="UP001199054"/>
    </source>
</evidence>
<dbReference type="EMBL" id="JAJAUY010000023">
    <property type="protein sequence ID" value="MCB5179527.1"/>
    <property type="molecule type" value="Genomic_DNA"/>
</dbReference>
<feature type="transmembrane region" description="Helical" evidence="2">
    <location>
        <begin position="69"/>
        <end position="86"/>
    </location>
</feature>
<feature type="transmembrane region" description="Helical" evidence="2">
    <location>
        <begin position="98"/>
        <end position="118"/>
    </location>
</feature>
<keyword evidence="1" id="KW-0238">DNA-binding</keyword>
<dbReference type="RefSeq" id="WP_226726360.1">
    <property type="nucleotide sequence ID" value="NZ_JAJAUY010000023.1"/>
</dbReference>
<evidence type="ECO:0000256" key="1">
    <source>
        <dbReference type="ARBA" id="ARBA00023125"/>
    </source>
</evidence>
<dbReference type="InterPro" id="IPR021235">
    <property type="entry name" value="DUF2637"/>
</dbReference>
<dbReference type="Pfam" id="PF10935">
    <property type="entry name" value="DUF2637"/>
    <property type="match status" value="1"/>
</dbReference>
<name>A0ABS8B4J0_9ACTN</name>
<reference evidence="4 5" key="1">
    <citation type="submission" date="2021-10" db="EMBL/GenBank/DDBJ databases">
        <title>Streptomyces sp. strain SMC 277, a novel streptomycete isolated from soil.</title>
        <authorList>
            <person name="Chanama M."/>
        </authorList>
    </citation>
    <scope>NUCLEOTIDE SEQUENCE [LARGE SCALE GENOMIC DNA]</scope>
    <source>
        <strain evidence="4 5">SMC 277</strain>
    </source>
</reference>
<proteinExistence type="predicted"/>
<keyword evidence="2" id="KW-0812">Transmembrane</keyword>
<organism evidence="4 5">
    <name type="scientific">Streptomyces antimicrobicus</name>
    <dbReference type="NCBI Taxonomy" id="2883108"/>
    <lineage>
        <taxon>Bacteria</taxon>
        <taxon>Bacillati</taxon>
        <taxon>Actinomycetota</taxon>
        <taxon>Actinomycetes</taxon>
        <taxon>Kitasatosporales</taxon>
        <taxon>Streptomycetaceae</taxon>
        <taxon>Streptomyces</taxon>
    </lineage>
</organism>
<keyword evidence="2" id="KW-0472">Membrane</keyword>
<evidence type="ECO:0000313" key="4">
    <source>
        <dbReference type="EMBL" id="MCB5179527.1"/>
    </source>
</evidence>